<comment type="caution">
    <text evidence="4">The sequence shown here is derived from an EMBL/GenBank/DDBJ whole genome shotgun (WGS) entry which is preliminary data.</text>
</comment>
<evidence type="ECO:0000256" key="2">
    <source>
        <dbReference type="ARBA" id="ARBA00008017"/>
    </source>
</evidence>
<keyword evidence="3" id="KW-0472">Membrane</keyword>
<comment type="similarity">
    <text evidence="2">Belongs to the MscS (TC 1.A.23) family.</text>
</comment>
<dbReference type="GO" id="GO:0016020">
    <property type="term" value="C:membrane"/>
    <property type="evidence" value="ECO:0007669"/>
    <property type="project" value="UniProtKB-SubCell"/>
</dbReference>
<organism evidence="4 5">
    <name type="scientific">Flemingia macrophylla</name>
    <dbReference type="NCBI Taxonomy" id="520843"/>
    <lineage>
        <taxon>Eukaryota</taxon>
        <taxon>Viridiplantae</taxon>
        <taxon>Streptophyta</taxon>
        <taxon>Embryophyta</taxon>
        <taxon>Tracheophyta</taxon>
        <taxon>Spermatophyta</taxon>
        <taxon>Magnoliopsida</taxon>
        <taxon>eudicotyledons</taxon>
        <taxon>Gunneridae</taxon>
        <taxon>Pentapetalae</taxon>
        <taxon>rosids</taxon>
        <taxon>fabids</taxon>
        <taxon>Fabales</taxon>
        <taxon>Fabaceae</taxon>
        <taxon>Papilionoideae</taxon>
        <taxon>50 kb inversion clade</taxon>
        <taxon>NPAAA clade</taxon>
        <taxon>indigoferoid/millettioid clade</taxon>
        <taxon>Phaseoleae</taxon>
        <taxon>Flemingia</taxon>
    </lineage>
</organism>
<name>A0ABD1LXP8_9FABA</name>
<dbReference type="PANTHER" id="PTHR31618:SF1">
    <property type="entry name" value="EF-HAND DOMAIN-CONTAINING PROTEIN"/>
    <property type="match status" value="1"/>
</dbReference>
<dbReference type="AlphaFoldDB" id="A0ABD1LXP8"/>
<keyword evidence="3" id="KW-1133">Transmembrane helix</keyword>
<accession>A0ABD1LXP8</accession>
<evidence type="ECO:0000256" key="3">
    <source>
        <dbReference type="SAM" id="Phobius"/>
    </source>
</evidence>
<evidence type="ECO:0008006" key="6">
    <source>
        <dbReference type="Google" id="ProtNLM"/>
    </source>
</evidence>
<gene>
    <name evidence="4" type="ORF">Fmac_021732</name>
</gene>
<reference evidence="4 5" key="1">
    <citation type="submission" date="2024-08" db="EMBL/GenBank/DDBJ databases">
        <title>Insights into the chromosomal genome structure of Flemingia macrophylla.</title>
        <authorList>
            <person name="Ding Y."/>
            <person name="Zhao Y."/>
            <person name="Bi W."/>
            <person name="Wu M."/>
            <person name="Zhao G."/>
            <person name="Gong Y."/>
            <person name="Li W."/>
            <person name="Zhang P."/>
        </authorList>
    </citation>
    <scope>NUCLEOTIDE SEQUENCE [LARGE SCALE GENOMIC DNA]</scope>
    <source>
        <strain evidence="4">DYQJB</strain>
        <tissue evidence="4">Leaf</tissue>
    </source>
</reference>
<dbReference type="Proteomes" id="UP001603857">
    <property type="component" value="Unassembled WGS sequence"/>
</dbReference>
<sequence>MDPSPQDVPDKKSPQLLSDFLGKKGDDDDNPFLDENLPDKFKNTHFSFWSLLECFTLAFIIALLVATLCISPLKNKDLWWLRLWKWEVMVLILIYGSFAFDWVIKIIVFCIERNFLL</sequence>
<evidence type="ECO:0000256" key="1">
    <source>
        <dbReference type="ARBA" id="ARBA00004141"/>
    </source>
</evidence>
<evidence type="ECO:0000313" key="5">
    <source>
        <dbReference type="Proteomes" id="UP001603857"/>
    </source>
</evidence>
<dbReference type="EMBL" id="JBGMDY010000007">
    <property type="protein sequence ID" value="KAL2328305.1"/>
    <property type="molecule type" value="Genomic_DNA"/>
</dbReference>
<feature type="transmembrane region" description="Helical" evidence="3">
    <location>
        <begin position="88"/>
        <end position="111"/>
    </location>
</feature>
<proteinExistence type="inferred from homology"/>
<comment type="subcellular location">
    <subcellularLocation>
        <location evidence="1">Membrane</location>
        <topology evidence="1">Multi-pass membrane protein</topology>
    </subcellularLocation>
</comment>
<dbReference type="InterPro" id="IPR016688">
    <property type="entry name" value="MscS-like_plants/fungi"/>
</dbReference>
<evidence type="ECO:0000313" key="4">
    <source>
        <dbReference type="EMBL" id="KAL2328305.1"/>
    </source>
</evidence>
<dbReference type="PANTHER" id="PTHR31618">
    <property type="entry name" value="MECHANOSENSITIVE ION CHANNEL PROTEIN 5"/>
    <property type="match status" value="1"/>
</dbReference>
<protein>
    <recommendedName>
        <fullName evidence="6">Transmembrane protein</fullName>
    </recommendedName>
</protein>
<keyword evidence="5" id="KW-1185">Reference proteome</keyword>
<keyword evidence="3" id="KW-0812">Transmembrane</keyword>
<feature type="transmembrane region" description="Helical" evidence="3">
    <location>
        <begin position="46"/>
        <end position="68"/>
    </location>
</feature>